<reference evidence="3 4" key="1">
    <citation type="submission" date="2019-01" db="EMBL/GenBank/DDBJ databases">
        <title>Draft genome sequence of Psathyrella aberdarensis IHI B618.</title>
        <authorList>
            <person name="Buettner E."/>
            <person name="Kellner H."/>
        </authorList>
    </citation>
    <scope>NUCLEOTIDE SEQUENCE [LARGE SCALE GENOMIC DNA]</scope>
    <source>
        <strain evidence="3 4">IHI B618</strain>
    </source>
</reference>
<dbReference type="InterPro" id="IPR000073">
    <property type="entry name" value="AB_hydrolase_1"/>
</dbReference>
<keyword evidence="4" id="KW-1185">Reference proteome</keyword>
<evidence type="ECO:0000313" key="4">
    <source>
        <dbReference type="Proteomes" id="UP000290288"/>
    </source>
</evidence>
<dbReference type="PANTHER" id="PTHR43433:SF5">
    <property type="entry name" value="AB HYDROLASE-1 DOMAIN-CONTAINING PROTEIN"/>
    <property type="match status" value="1"/>
</dbReference>
<dbReference type="PANTHER" id="PTHR43433">
    <property type="entry name" value="HYDROLASE, ALPHA/BETA FOLD FAMILY PROTEIN"/>
    <property type="match status" value="1"/>
</dbReference>
<feature type="region of interest" description="Disordered" evidence="1">
    <location>
        <begin position="150"/>
        <end position="172"/>
    </location>
</feature>
<accession>A0A4Q2DGK6</accession>
<sequence length="320" mass="36150">MSATFSIHVHADGSKKAYEIFGQEHLGKQTPLVLVNVSQHATRRLAEALRCALSVSPSPGIRSQVFDHRGMGDSTFSTKGDERLTLEMMARDLLDLIVALNWKKIVICGSSMGAQQLLVLPFHPSNPAALPFEVSHIFLTATLCEPQQDTSKSAKRFRSVPPPAKGRKRTFEETREFARPTTTATFDPKWVAENPDRFNCWLDRMTAGGRYEFVRFLFDGPADEDTYEDLYEPYANVTKDTKIMVIHGKLDEVLPYSASRVILERLPWAKDAEVGDKPGQIPSLDFGRHWFEYFDIEVWKNIFEVFLNEPPPQSSDLAGL</sequence>
<dbReference type="Pfam" id="PF00561">
    <property type="entry name" value="Abhydrolase_1"/>
    <property type="match status" value="1"/>
</dbReference>
<organism evidence="3 4">
    <name type="scientific">Candolleomyces aberdarensis</name>
    <dbReference type="NCBI Taxonomy" id="2316362"/>
    <lineage>
        <taxon>Eukaryota</taxon>
        <taxon>Fungi</taxon>
        <taxon>Dikarya</taxon>
        <taxon>Basidiomycota</taxon>
        <taxon>Agaricomycotina</taxon>
        <taxon>Agaricomycetes</taxon>
        <taxon>Agaricomycetidae</taxon>
        <taxon>Agaricales</taxon>
        <taxon>Agaricineae</taxon>
        <taxon>Psathyrellaceae</taxon>
        <taxon>Candolleomyces</taxon>
    </lineage>
</organism>
<dbReference type="EMBL" id="SDEE01000229">
    <property type="protein sequence ID" value="RXW18980.1"/>
    <property type="molecule type" value="Genomic_DNA"/>
</dbReference>
<dbReference type="InterPro" id="IPR050471">
    <property type="entry name" value="AB_hydrolase"/>
</dbReference>
<evidence type="ECO:0000313" key="3">
    <source>
        <dbReference type="EMBL" id="RXW18980.1"/>
    </source>
</evidence>
<feature type="domain" description="AB hydrolase-1" evidence="2">
    <location>
        <begin position="60"/>
        <end position="260"/>
    </location>
</feature>
<dbReference type="AlphaFoldDB" id="A0A4Q2DGK6"/>
<evidence type="ECO:0000256" key="1">
    <source>
        <dbReference type="SAM" id="MobiDB-lite"/>
    </source>
</evidence>
<evidence type="ECO:0000259" key="2">
    <source>
        <dbReference type="Pfam" id="PF00561"/>
    </source>
</evidence>
<dbReference type="Gene3D" id="3.40.50.1820">
    <property type="entry name" value="alpha/beta hydrolase"/>
    <property type="match status" value="1"/>
</dbReference>
<gene>
    <name evidence="3" type="ORF">EST38_g6874</name>
</gene>
<protein>
    <recommendedName>
        <fullName evidence="2">AB hydrolase-1 domain-containing protein</fullName>
    </recommendedName>
</protein>
<proteinExistence type="predicted"/>
<dbReference type="OrthoDB" id="8119704at2759"/>
<dbReference type="InterPro" id="IPR029058">
    <property type="entry name" value="AB_hydrolase_fold"/>
</dbReference>
<dbReference type="SUPFAM" id="SSF53474">
    <property type="entry name" value="alpha/beta-Hydrolases"/>
    <property type="match status" value="1"/>
</dbReference>
<comment type="caution">
    <text evidence="3">The sequence shown here is derived from an EMBL/GenBank/DDBJ whole genome shotgun (WGS) entry which is preliminary data.</text>
</comment>
<name>A0A4Q2DGK6_9AGAR</name>
<dbReference type="STRING" id="2316362.A0A4Q2DGK6"/>
<dbReference type="Proteomes" id="UP000290288">
    <property type="component" value="Unassembled WGS sequence"/>
</dbReference>